<evidence type="ECO:0000313" key="3">
    <source>
        <dbReference type="WBParaSite" id="Csp11.Scaffold629.g9945.t1"/>
    </source>
</evidence>
<organism evidence="2 3">
    <name type="scientific">Caenorhabditis tropicalis</name>
    <dbReference type="NCBI Taxonomy" id="1561998"/>
    <lineage>
        <taxon>Eukaryota</taxon>
        <taxon>Metazoa</taxon>
        <taxon>Ecdysozoa</taxon>
        <taxon>Nematoda</taxon>
        <taxon>Chromadorea</taxon>
        <taxon>Rhabditida</taxon>
        <taxon>Rhabditina</taxon>
        <taxon>Rhabditomorpha</taxon>
        <taxon>Rhabditoidea</taxon>
        <taxon>Rhabditidae</taxon>
        <taxon>Peloderinae</taxon>
        <taxon>Caenorhabditis</taxon>
    </lineage>
</organism>
<sequence>MQKRTLTQEERQARIKESRQTYGRKPPRRSRSLDPRTSIAPGLKTSGTITTRPVTRPVPFNFDKNRFRSSESTNHASRLPGKNSVRKEEIHQKAVTPNVLKQNEQLKKNCLLATARKLNFDDTTLNETVKENLKPINEVANSLRNILTNAETLLLSSQKFSQNELKTLAHCLKVLHIVEFKNKMETKKLVPISENEPTSENND</sequence>
<evidence type="ECO:0000256" key="1">
    <source>
        <dbReference type="SAM" id="MobiDB-lite"/>
    </source>
</evidence>
<protein>
    <submittedName>
        <fullName evidence="3">Centromere protein R</fullName>
    </submittedName>
</protein>
<evidence type="ECO:0000313" key="2">
    <source>
        <dbReference type="Proteomes" id="UP000095282"/>
    </source>
</evidence>
<accession>A0A1I7UJH0</accession>
<feature type="compositionally biased region" description="Basic and acidic residues" evidence="1">
    <location>
        <begin position="1"/>
        <end position="19"/>
    </location>
</feature>
<dbReference type="Proteomes" id="UP000095282">
    <property type="component" value="Unplaced"/>
</dbReference>
<dbReference type="WBParaSite" id="Csp11.Scaffold629.g9945.t1">
    <property type="protein sequence ID" value="Csp11.Scaffold629.g9945.t1"/>
    <property type="gene ID" value="Csp11.Scaffold629.g9945"/>
</dbReference>
<feature type="region of interest" description="Disordered" evidence="1">
    <location>
        <begin position="1"/>
        <end position="87"/>
    </location>
</feature>
<dbReference type="AlphaFoldDB" id="A0A1I7UJH0"/>
<reference evidence="3" key="1">
    <citation type="submission" date="2016-11" db="UniProtKB">
        <authorList>
            <consortium name="WormBaseParasite"/>
        </authorList>
    </citation>
    <scope>IDENTIFICATION</scope>
</reference>
<proteinExistence type="predicted"/>
<feature type="compositionally biased region" description="Low complexity" evidence="1">
    <location>
        <begin position="50"/>
        <end position="59"/>
    </location>
</feature>
<keyword evidence="2" id="KW-1185">Reference proteome</keyword>
<name>A0A1I7UJH0_9PELO</name>